<feature type="compositionally biased region" description="Basic and acidic residues" evidence="1">
    <location>
        <begin position="1"/>
        <end position="11"/>
    </location>
</feature>
<accession>A0A8J3S441</accession>
<reference evidence="2" key="1">
    <citation type="submission" date="2021-01" db="EMBL/GenBank/DDBJ databases">
        <title>Whole genome shotgun sequence of Planobispora rosea NBRC 15558.</title>
        <authorList>
            <person name="Komaki H."/>
            <person name="Tamura T."/>
        </authorList>
    </citation>
    <scope>NUCLEOTIDE SEQUENCE</scope>
    <source>
        <strain evidence="2">NBRC 15558</strain>
    </source>
</reference>
<feature type="region of interest" description="Disordered" evidence="1">
    <location>
        <begin position="1"/>
        <end position="30"/>
    </location>
</feature>
<dbReference type="AlphaFoldDB" id="A0A8J3S441"/>
<evidence type="ECO:0000256" key="1">
    <source>
        <dbReference type="SAM" id="MobiDB-lite"/>
    </source>
</evidence>
<proteinExistence type="predicted"/>
<sequence length="104" mass="11713">MLAKAGFDHSRYGAHPLENSPHVRRPEHARNLSVPAPDRDFFCWPPLYPRPSLRIEPGEAITTMTTPIEADLTEMLAGLLKGTTNELDGIRQQLDWAEPAWPDL</sequence>
<keyword evidence="3" id="KW-1185">Reference proteome</keyword>
<dbReference type="Proteomes" id="UP000655044">
    <property type="component" value="Unassembled WGS sequence"/>
</dbReference>
<name>A0A8J3S441_PLARO</name>
<gene>
    <name evidence="2" type="ORF">Pro02_48680</name>
</gene>
<organism evidence="2 3">
    <name type="scientific">Planobispora rosea</name>
    <dbReference type="NCBI Taxonomy" id="35762"/>
    <lineage>
        <taxon>Bacteria</taxon>
        <taxon>Bacillati</taxon>
        <taxon>Actinomycetota</taxon>
        <taxon>Actinomycetes</taxon>
        <taxon>Streptosporangiales</taxon>
        <taxon>Streptosporangiaceae</taxon>
        <taxon>Planobispora</taxon>
    </lineage>
</organism>
<evidence type="ECO:0000313" key="2">
    <source>
        <dbReference type="EMBL" id="GIH86460.1"/>
    </source>
</evidence>
<dbReference type="EMBL" id="BOOI01000046">
    <property type="protein sequence ID" value="GIH86460.1"/>
    <property type="molecule type" value="Genomic_DNA"/>
</dbReference>
<comment type="caution">
    <text evidence="2">The sequence shown here is derived from an EMBL/GenBank/DDBJ whole genome shotgun (WGS) entry which is preliminary data.</text>
</comment>
<protein>
    <submittedName>
        <fullName evidence="2">Uncharacterized protein</fullName>
    </submittedName>
</protein>
<evidence type="ECO:0000313" key="3">
    <source>
        <dbReference type="Proteomes" id="UP000655044"/>
    </source>
</evidence>